<gene>
    <name evidence="2" type="ORF">ACFSC0_15060</name>
</gene>
<evidence type="ECO:0000313" key="2">
    <source>
        <dbReference type="EMBL" id="MFD1784721.1"/>
    </source>
</evidence>
<dbReference type="Proteomes" id="UP001597237">
    <property type="component" value="Unassembled WGS sequence"/>
</dbReference>
<feature type="compositionally biased region" description="Basic and acidic residues" evidence="1">
    <location>
        <begin position="181"/>
        <end position="197"/>
    </location>
</feature>
<comment type="caution">
    <text evidence="2">The sequence shown here is derived from an EMBL/GenBank/DDBJ whole genome shotgun (WGS) entry which is preliminary data.</text>
</comment>
<feature type="compositionally biased region" description="Basic and acidic residues" evidence="1">
    <location>
        <begin position="352"/>
        <end position="376"/>
    </location>
</feature>
<dbReference type="EMBL" id="JBHUEY010000006">
    <property type="protein sequence ID" value="MFD1784721.1"/>
    <property type="molecule type" value="Genomic_DNA"/>
</dbReference>
<feature type="compositionally biased region" description="Polar residues" evidence="1">
    <location>
        <begin position="299"/>
        <end position="311"/>
    </location>
</feature>
<feature type="compositionally biased region" description="Basic and acidic residues" evidence="1">
    <location>
        <begin position="129"/>
        <end position="139"/>
    </location>
</feature>
<organism evidence="2 3">
    <name type="scientific">Phenylobacterium terrae</name>
    <dbReference type="NCBI Taxonomy" id="2665495"/>
    <lineage>
        <taxon>Bacteria</taxon>
        <taxon>Pseudomonadati</taxon>
        <taxon>Pseudomonadota</taxon>
        <taxon>Alphaproteobacteria</taxon>
        <taxon>Caulobacterales</taxon>
        <taxon>Caulobacteraceae</taxon>
        <taxon>Phenylobacterium</taxon>
    </lineage>
</organism>
<accession>A0ABW4N459</accession>
<feature type="compositionally biased region" description="Basic and acidic residues" evidence="1">
    <location>
        <begin position="1"/>
        <end position="52"/>
    </location>
</feature>
<protein>
    <recommendedName>
        <fullName evidence="4">SWFGD domain-containing protein</fullName>
    </recommendedName>
</protein>
<proteinExistence type="predicted"/>
<feature type="compositionally biased region" description="Basic and acidic residues" evidence="1">
    <location>
        <begin position="74"/>
        <end position="119"/>
    </location>
</feature>
<evidence type="ECO:0008006" key="4">
    <source>
        <dbReference type="Google" id="ProtNLM"/>
    </source>
</evidence>
<feature type="compositionally biased region" description="Polar residues" evidence="1">
    <location>
        <begin position="267"/>
        <end position="282"/>
    </location>
</feature>
<evidence type="ECO:0000313" key="3">
    <source>
        <dbReference type="Proteomes" id="UP001597237"/>
    </source>
</evidence>
<feature type="compositionally biased region" description="Gly residues" evidence="1">
    <location>
        <begin position="324"/>
        <end position="339"/>
    </location>
</feature>
<dbReference type="RefSeq" id="WP_377280860.1">
    <property type="nucleotide sequence ID" value="NZ_JBHRSI010000002.1"/>
</dbReference>
<evidence type="ECO:0000256" key="1">
    <source>
        <dbReference type="SAM" id="MobiDB-lite"/>
    </source>
</evidence>
<name>A0ABW4N459_9CAUL</name>
<feature type="region of interest" description="Disordered" evidence="1">
    <location>
        <begin position="1"/>
        <end position="197"/>
    </location>
</feature>
<reference evidence="3" key="1">
    <citation type="journal article" date="2019" name="Int. J. Syst. Evol. Microbiol.">
        <title>The Global Catalogue of Microorganisms (GCM) 10K type strain sequencing project: providing services to taxonomists for standard genome sequencing and annotation.</title>
        <authorList>
            <consortium name="The Broad Institute Genomics Platform"/>
            <consortium name="The Broad Institute Genome Sequencing Center for Infectious Disease"/>
            <person name="Wu L."/>
            <person name="Ma J."/>
        </authorList>
    </citation>
    <scope>NUCLEOTIDE SEQUENCE [LARGE SCALE GENOMIC DNA]</scope>
    <source>
        <strain evidence="3">DFY28</strain>
    </source>
</reference>
<sequence length="376" mass="43213">MPGRDDFRSNREYEEYQRRRRELDRDPQRRMGGAERRSFEDRGRFSSDEARYGAENQPGRLGDYPGEMGQAEAWRAERAGSRYDQDRARYGWRGEDRWRQDTRPMREEREPWRNRRPDEVGYGGQEYGIEAHHDDRDRGSSIVQRSSEGGSGRRLEERFGQDDRGDPPFRGEPRGGAGHVTWRDDGAPYGDSHLDRQDRGMREFGVPHDYGFHPHDEEFEPHYTHWRDEQMRRHDEEYRNWRTQQLRQYDEDYRAWRGERRQAFGETFSQWRSQRSNLTRGTPDTGVAPGVTGGASFGAKQTSFGGSQATAPSGAHEAEPAGRSEGGSEGQAGQSGGDVGFAQASPAVQKATDGEARGDTRDNDNDRERKDGKDRS</sequence>
<feature type="region of interest" description="Disordered" evidence="1">
    <location>
        <begin position="263"/>
        <end position="376"/>
    </location>
</feature>
<keyword evidence="3" id="KW-1185">Reference proteome</keyword>
<feature type="compositionally biased region" description="Basic and acidic residues" evidence="1">
    <location>
        <begin position="151"/>
        <end position="173"/>
    </location>
</feature>